<dbReference type="PANTHER" id="PTHR10625">
    <property type="entry name" value="HISTONE DEACETYLASE HDAC1-RELATED"/>
    <property type="match status" value="1"/>
</dbReference>
<evidence type="ECO:0000256" key="1">
    <source>
        <dbReference type="PIRNR" id="PIRNR037913"/>
    </source>
</evidence>
<keyword evidence="1" id="KW-0805">Transcription regulation</keyword>
<comment type="catalytic activity">
    <reaction evidence="1">
        <text>N(6)-acetyl-L-lysyl-[histone] + H2O = L-lysyl-[histone] + acetate</text>
        <dbReference type="Rhea" id="RHEA:58196"/>
        <dbReference type="Rhea" id="RHEA-COMP:9845"/>
        <dbReference type="Rhea" id="RHEA-COMP:11338"/>
        <dbReference type="ChEBI" id="CHEBI:15377"/>
        <dbReference type="ChEBI" id="CHEBI:29969"/>
        <dbReference type="ChEBI" id="CHEBI:30089"/>
        <dbReference type="ChEBI" id="CHEBI:61930"/>
        <dbReference type="EC" id="3.5.1.98"/>
    </reaction>
</comment>
<dbReference type="InterPro" id="IPR003084">
    <property type="entry name" value="HDAC_I/II"/>
</dbReference>
<dbReference type="AlphaFoldDB" id="A0A8S1N790"/>
<keyword evidence="1" id="KW-0539">Nucleus</keyword>
<reference evidence="3" key="1">
    <citation type="submission" date="2021-01" db="EMBL/GenBank/DDBJ databases">
        <authorList>
            <consortium name="Genoscope - CEA"/>
            <person name="William W."/>
        </authorList>
    </citation>
    <scope>NUCLEOTIDE SEQUENCE</scope>
</reference>
<dbReference type="OMA" id="GWLRAFH"/>
<feature type="domain" description="Histone deacetylase" evidence="2">
    <location>
        <begin position="26"/>
        <end position="359"/>
    </location>
</feature>
<dbReference type="GO" id="GO:0004407">
    <property type="term" value="F:histone deacetylase activity"/>
    <property type="evidence" value="ECO:0007669"/>
    <property type="project" value="TreeGrafter"/>
</dbReference>
<evidence type="ECO:0000313" key="3">
    <source>
        <dbReference type="EMBL" id="CAD8085806.1"/>
    </source>
</evidence>
<name>A0A8S1N790_PARPR</name>
<sequence length="481" mass="55419">MQNETNKRVAYFYHPQIGRYHYGKEHPMKPKRIAMAHNLIVNYGLYRNLDVYMNRQASLKEMEKFHEPEYLQYLSQFTSVRSQIVNEYQHYNQQPNITHFTSHIYNEFDLLDYNIPHTHEPIETNNNYPQPNSFRVGDSTDNPSFPGLYDFCQLSAGGSIDAAHVLISQDAEIAINYSGGLHHAKKREASGFCYVNDIVIAILELLRVHQRVLYVDIDVHHGDGVEEAFLLTNRVMTCSFHQYGDDFFPGSGDIDSYGEGLGRYHALNIPLKIGMNDETFTEIFQKIITQVMDIYRPEAVVLQCGADSLCHDRLGGYNLSTKGHGACVEFMIKYNVPILVLGGGGYTIQNVARCWAYETGLCLNKKIDAPIPTSEIYYEYYGPDYKLHFPIKQNVENKNKKEELQRIVEKIYGYLKSIEPAPGICFHDLPQSFYPEMNVEEEINPDQRYEQTLNQFEGAHYEEGNEILVDPSNGFSIHRRE</sequence>
<accession>A0A8S1N790</accession>
<gene>
    <name evidence="3" type="ORF">PPRIM_AZ9-3.1.T0750079</name>
</gene>
<dbReference type="InterPro" id="IPR023801">
    <property type="entry name" value="His_deacetylse_dom"/>
</dbReference>
<dbReference type="CDD" id="cd09991">
    <property type="entry name" value="HDAC_classI"/>
    <property type="match status" value="1"/>
</dbReference>
<keyword evidence="1" id="KW-0378">Hydrolase</keyword>
<dbReference type="PANTHER" id="PTHR10625:SF44">
    <property type="entry name" value="HISTONE DEACETYLASE 19"/>
    <property type="match status" value="1"/>
</dbReference>
<evidence type="ECO:0000259" key="2">
    <source>
        <dbReference type="Pfam" id="PF00850"/>
    </source>
</evidence>
<dbReference type="PIRSF" id="PIRSF037913">
    <property type="entry name" value="His_deacetylse_1"/>
    <property type="match status" value="1"/>
</dbReference>
<comment type="subcellular location">
    <subcellularLocation>
        <location evidence="1">Nucleus</location>
    </subcellularLocation>
</comment>
<keyword evidence="1" id="KW-0804">Transcription</keyword>
<organism evidence="3 4">
    <name type="scientific">Paramecium primaurelia</name>
    <dbReference type="NCBI Taxonomy" id="5886"/>
    <lineage>
        <taxon>Eukaryota</taxon>
        <taxon>Sar</taxon>
        <taxon>Alveolata</taxon>
        <taxon>Ciliophora</taxon>
        <taxon>Intramacronucleata</taxon>
        <taxon>Oligohymenophorea</taxon>
        <taxon>Peniculida</taxon>
        <taxon>Parameciidae</taxon>
        <taxon>Paramecium</taxon>
    </lineage>
</organism>
<proteinExistence type="inferred from homology"/>
<comment type="similarity">
    <text evidence="1">Belongs to the histone deacetylase family. HD Type 1 subfamily.</text>
</comment>
<dbReference type="EMBL" id="CAJJDM010000078">
    <property type="protein sequence ID" value="CAD8085806.1"/>
    <property type="molecule type" value="Genomic_DNA"/>
</dbReference>
<dbReference type="Proteomes" id="UP000688137">
    <property type="component" value="Unassembled WGS sequence"/>
</dbReference>
<dbReference type="EC" id="3.5.1.98" evidence="1"/>
<protein>
    <recommendedName>
        <fullName evidence="1">Histone deacetylase</fullName>
        <ecNumber evidence="1">3.5.1.98</ecNumber>
    </recommendedName>
</protein>
<comment type="caution">
    <text evidence="3">The sequence shown here is derived from an EMBL/GenBank/DDBJ whole genome shotgun (WGS) entry which is preliminary data.</text>
</comment>
<evidence type="ECO:0000313" key="4">
    <source>
        <dbReference type="Proteomes" id="UP000688137"/>
    </source>
</evidence>
<keyword evidence="1" id="KW-0156">Chromatin regulator</keyword>
<dbReference type="GO" id="GO:0005634">
    <property type="term" value="C:nucleus"/>
    <property type="evidence" value="ECO:0007669"/>
    <property type="project" value="TreeGrafter"/>
</dbReference>
<dbReference type="Pfam" id="PF00850">
    <property type="entry name" value="Hist_deacetyl"/>
    <property type="match status" value="1"/>
</dbReference>
<keyword evidence="4" id="KW-1185">Reference proteome</keyword>
<dbReference type="GO" id="GO:0040029">
    <property type="term" value="P:epigenetic regulation of gene expression"/>
    <property type="evidence" value="ECO:0007669"/>
    <property type="project" value="TreeGrafter"/>
</dbReference>